<dbReference type="EMBL" id="JAQMLR010000031">
    <property type="protein sequence ID" value="MDB8740368.1"/>
    <property type="molecule type" value="Genomic_DNA"/>
</dbReference>
<dbReference type="Proteomes" id="UP001079535">
    <property type="component" value="Unassembled WGS sequence"/>
</dbReference>
<protein>
    <submittedName>
        <fullName evidence="6">Helix-turn-helix domain-containing protein</fullName>
    </submittedName>
</protein>
<evidence type="ECO:0000259" key="4">
    <source>
        <dbReference type="PROSITE" id="PS01124"/>
    </source>
</evidence>
<evidence type="ECO:0000313" key="6">
    <source>
        <dbReference type="EMBL" id="MDB8740368.1"/>
    </source>
</evidence>
<dbReference type="InterPro" id="IPR020449">
    <property type="entry name" value="Tscrpt_reg_AraC-type_HTH"/>
</dbReference>
<reference evidence="6" key="4">
    <citation type="submission" date="2023-01" db="EMBL/GenBank/DDBJ databases">
        <title>Human gut microbiome strain richness.</title>
        <authorList>
            <person name="Chen-Liaw A."/>
        </authorList>
    </citation>
    <scope>NUCLEOTIDE SEQUENCE</scope>
    <source>
        <strain evidence="6">1001217st1_A9_1001217B_191108</strain>
    </source>
</reference>
<dbReference type="Gene3D" id="1.10.10.60">
    <property type="entry name" value="Homeodomain-like"/>
    <property type="match status" value="2"/>
</dbReference>
<evidence type="ECO:0000313" key="7">
    <source>
        <dbReference type="EMBL" id="NSI58378.1"/>
    </source>
</evidence>
<dbReference type="SUPFAM" id="SSF46689">
    <property type="entry name" value="Homeodomain-like"/>
    <property type="match status" value="2"/>
</dbReference>
<gene>
    <name evidence="7" type="ORF">G4993_08165</name>
    <name evidence="5" type="ORF">OZZ17_13665</name>
    <name evidence="6" type="ORF">PNU63_16590</name>
</gene>
<comment type="caution">
    <text evidence="6">The sequence shown here is derived from an EMBL/GenBank/DDBJ whole genome shotgun (WGS) entry which is preliminary data.</text>
</comment>
<dbReference type="GO" id="GO:0003700">
    <property type="term" value="F:DNA-binding transcription factor activity"/>
    <property type="evidence" value="ECO:0007669"/>
    <property type="project" value="InterPro"/>
</dbReference>
<dbReference type="InterPro" id="IPR018060">
    <property type="entry name" value="HTH_AraC"/>
</dbReference>
<dbReference type="Pfam" id="PF12833">
    <property type="entry name" value="HTH_18"/>
    <property type="match status" value="1"/>
</dbReference>
<dbReference type="SMART" id="SM00342">
    <property type="entry name" value="HTH_ARAC"/>
    <property type="match status" value="1"/>
</dbReference>
<proteinExistence type="predicted"/>
<dbReference type="PRINTS" id="PR00032">
    <property type="entry name" value="HTHARAC"/>
</dbReference>
<feature type="domain" description="HTH araC/xylS-type" evidence="4">
    <location>
        <begin position="301"/>
        <end position="399"/>
    </location>
</feature>
<name>A0A2N5P005_MEDGN</name>
<dbReference type="RefSeq" id="WP_009245744.1">
    <property type="nucleotide sequence ID" value="NZ_CABKQB010000013.1"/>
</dbReference>
<evidence type="ECO:0000256" key="3">
    <source>
        <dbReference type="ARBA" id="ARBA00023163"/>
    </source>
</evidence>
<keyword evidence="2" id="KW-0238">DNA-binding</keyword>
<reference evidence="7" key="2">
    <citation type="submission" date="2020-02" db="EMBL/GenBank/DDBJ databases">
        <authorList>
            <person name="Littmann E."/>
            <person name="Sorbara M."/>
        </authorList>
    </citation>
    <scope>NUCLEOTIDE SEQUENCE</scope>
    <source>
        <strain evidence="7">MSK.15.32</strain>
    </source>
</reference>
<dbReference type="PROSITE" id="PS01124">
    <property type="entry name" value="HTH_ARAC_FAMILY_2"/>
    <property type="match status" value="1"/>
</dbReference>
<evidence type="ECO:0000313" key="5">
    <source>
        <dbReference type="EMBL" id="MCZ0668571.1"/>
    </source>
</evidence>
<dbReference type="GO" id="GO:0043565">
    <property type="term" value="F:sequence-specific DNA binding"/>
    <property type="evidence" value="ECO:0007669"/>
    <property type="project" value="InterPro"/>
</dbReference>
<sequence length="403" mass="46449">MERTCSLIHFIETYYLDSNIPLYLFSDEKCIFCMPEQNELTYPPFQYLQELFSGSDRITYCTTEYGIIFCSLRLNHWKNGYIVFGPVTTVPYSDSDLQHLYKDYMVSNDSRSDFNLFLRQIPCLSLPSLLKKCIFLNYCLHEETISLDQLTSVGQTFSENDVTTDASLLLEETYQKKENEQHNQTYILEEQLLKLVRTGNCDGFKEFMYSESNFHIGVTGSTALRQLKNNIIITTTLCTRAAIEGGLDYDTAYQLSDYFIQSSERLTSAARLTDLLSKVSYTFAEKVAQSKTPVSTDERMQKAIRYIQQNVNQHLTVGDVADYVGFSKSYFSAYFKETLGFSVSAFILRCKLEEGRELLQYTDKSISTISEFLCFSSQSHFHTAFKKQFGMTPSEYRKRACNA</sequence>
<dbReference type="InterPro" id="IPR009057">
    <property type="entry name" value="Homeodomain-like_sf"/>
</dbReference>
<dbReference type="PANTHER" id="PTHR43280">
    <property type="entry name" value="ARAC-FAMILY TRANSCRIPTIONAL REGULATOR"/>
    <property type="match status" value="1"/>
</dbReference>
<evidence type="ECO:0000256" key="1">
    <source>
        <dbReference type="ARBA" id="ARBA00023015"/>
    </source>
</evidence>
<organism evidence="6 8">
    <name type="scientific">Mediterraneibacter gnavus</name>
    <name type="common">Ruminococcus gnavus</name>
    <dbReference type="NCBI Taxonomy" id="33038"/>
    <lineage>
        <taxon>Bacteria</taxon>
        <taxon>Bacillati</taxon>
        <taxon>Bacillota</taxon>
        <taxon>Clostridia</taxon>
        <taxon>Lachnospirales</taxon>
        <taxon>Lachnospiraceae</taxon>
        <taxon>Mediterraneibacter</taxon>
    </lineage>
</organism>
<evidence type="ECO:0000256" key="2">
    <source>
        <dbReference type="ARBA" id="ARBA00023125"/>
    </source>
</evidence>
<dbReference type="Proteomes" id="UP001296580">
    <property type="component" value="Unassembled WGS sequence"/>
</dbReference>
<dbReference type="EMBL" id="JAPRAY010000019">
    <property type="protein sequence ID" value="MCZ0668571.1"/>
    <property type="molecule type" value="Genomic_DNA"/>
</dbReference>
<dbReference type="PANTHER" id="PTHR43280:SF2">
    <property type="entry name" value="HTH-TYPE TRANSCRIPTIONAL REGULATOR EXSA"/>
    <property type="match status" value="1"/>
</dbReference>
<keyword evidence="1" id="KW-0805">Transcription regulation</keyword>
<dbReference type="AlphaFoldDB" id="A0A2N5P005"/>
<reference evidence="7" key="1">
    <citation type="journal article" date="2020" name="Cell Host Microbe">
        <title>Functional and Genomic Variation between Human-Derived Isolates of Lachnospiraceae Reveals Inter- and Intra-Species Diversity.</title>
        <authorList>
            <person name="Sorbara M.T."/>
            <person name="Littmann E.R."/>
            <person name="Fontana E."/>
            <person name="Moody T.U."/>
            <person name="Kohout C.E."/>
            <person name="Gjonbalaj M."/>
            <person name="Eaton V."/>
            <person name="Seok R."/>
            <person name="Leiner I.M."/>
            <person name="Pamer E.G."/>
        </authorList>
    </citation>
    <scope>NUCLEOTIDE SEQUENCE</scope>
    <source>
        <strain evidence="7">MSK.15.32</strain>
    </source>
</reference>
<reference evidence="5" key="3">
    <citation type="submission" date="2022-11" db="EMBL/GenBank/DDBJ databases">
        <title>Temperate bacteriophages infecting mucin-degrading bacterium Ruminococcus gnavus from the human gut.</title>
        <authorList>
            <person name="Buttimer C."/>
        </authorList>
    </citation>
    <scope>NUCLEOTIDE SEQUENCE</scope>
    <source>
        <strain evidence="5">CCUG 49994</strain>
    </source>
</reference>
<dbReference type="EMBL" id="JAAIRV010000013">
    <property type="protein sequence ID" value="NSI58378.1"/>
    <property type="molecule type" value="Genomic_DNA"/>
</dbReference>
<keyword evidence="3" id="KW-0804">Transcription</keyword>
<accession>A0A2N5P005</accession>
<evidence type="ECO:0000313" key="8">
    <source>
        <dbReference type="Proteomes" id="UP001211731"/>
    </source>
</evidence>
<dbReference type="Proteomes" id="UP001211731">
    <property type="component" value="Unassembled WGS sequence"/>
</dbReference>